<organism evidence="2 3">
    <name type="scientific">Vitis vinifera</name>
    <name type="common">Grape</name>
    <dbReference type="NCBI Taxonomy" id="29760"/>
    <lineage>
        <taxon>Eukaryota</taxon>
        <taxon>Viridiplantae</taxon>
        <taxon>Streptophyta</taxon>
        <taxon>Embryophyta</taxon>
        <taxon>Tracheophyta</taxon>
        <taxon>Spermatophyta</taxon>
        <taxon>Magnoliopsida</taxon>
        <taxon>eudicotyledons</taxon>
        <taxon>Gunneridae</taxon>
        <taxon>Pentapetalae</taxon>
        <taxon>rosids</taxon>
        <taxon>Vitales</taxon>
        <taxon>Vitaceae</taxon>
        <taxon>Viteae</taxon>
        <taxon>Vitis</taxon>
    </lineage>
</organism>
<proteinExistence type="predicted"/>
<dbReference type="EMBL" id="QGNW01000189">
    <property type="protein sequence ID" value="RVW86842.1"/>
    <property type="molecule type" value="Genomic_DNA"/>
</dbReference>
<comment type="caution">
    <text evidence="2">The sequence shown here is derived from an EMBL/GenBank/DDBJ whole genome shotgun (WGS) entry which is preliminary data.</text>
</comment>
<evidence type="ECO:0000256" key="1">
    <source>
        <dbReference type="SAM" id="MobiDB-lite"/>
    </source>
</evidence>
<sequence>MLDSLSMEDSALAITKPSSGSRGAAKTKGGRSDQPRPPSNKSNLWCNYCKKLRHTKEN</sequence>
<reference evidence="2 3" key="1">
    <citation type="journal article" date="2018" name="PLoS Genet.">
        <title>Population sequencing reveals clonal diversity and ancestral inbreeding in the grapevine cultivar Chardonnay.</title>
        <authorList>
            <person name="Roach M.J."/>
            <person name="Johnson D.L."/>
            <person name="Bohlmann J."/>
            <person name="van Vuuren H.J."/>
            <person name="Jones S.J."/>
            <person name="Pretorius I.S."/>
            <person name="Schmidt S.A."/>
            <person name="Borneman A.R."/>
        </authorList>
    </citation>
    <scope>NUCLEOTIDE SEQUENCE [LARGE SCALE GENOMIC DNA]</scope>
    <source>
        <strain evidence="3">cv. Chardonnay</strain>
        <tissue evidence="2">Leaf</tissue>
    </source>
</reference>
<name>A0A438HQW1_VITVI</name>
<dbReference type="Proteomes" id="UP000288805">
    <property type="component" value="Unassembled WGS sequence"/>
</dbReference>
<protein>
    <submittedName>
        <fullName evidence="2">Uncharacterized protein</fullName>
    </submittedName>
</protein>
<evidence type="ECO:0000313" key="2">
    <source>
        <dbReference type="EMBL" id="RVW86842.1"/>
    </source>
</evidence>
<feature type="region of interest" description="Disordered" evidence="1">
    <location>
        <begin position="1"/>
        <end position="44"/>
    </location>
</feature>
<accession>A0A438HQW1</accession>
<evidence type="ECO:0000313" key="3">
    <source>
        <dbReference type="Proteomes" id="UP000288805"/>
    </source>
</evidence>
<dbReference type="AlphaFoldDB" id="A0A438HQW1"/>
<gene>
    <name evidence="2" type="ORF">CK203_036073</name>
</gene>